<evidence type="ECO:0000313" key="2">
    <source>
        <dbReference type="Proteomes" id="UP000327157"/>
    </source>
</evidence>
<proteinExistence type="predicted"/>
<dbReference type="AlphaFoldDB" id="A0A5N5FSR2"/>
<accession>A0A5N5FSR2</accession>
<sequence>MSIYCHMPCSKIDSNSPHNHRFVTNLCFNFPNPMPSVPISFHHLSHPPPPRLSSNPFDFGFVATFLNRVLSRFFRDMHRASVQVILPPPLMDRKSMFCSGSGVYTTTSHGFVFDDFVAYEFSH</sequence>
<protein>
    <submittedName>
        <fullName evidence="1">Uncharacterized protein</fullName>
    </submittedName>
</protein>
<organism evidence="1 2">
    <name type="scientific">Pyrus ussuriensis x Pyrus communis</name>
    <dbReference type="NCBI Taxonomy" id="2448454"/>
    <lineage>
        <taxon>Eukaryota</taxon>
        <taxon>Viridiplantae</taxon>
        <taxon>Streptophyta</taxon>
        <taxon>Embryophyta</taxon>
        <taxon>Tracheophyta</taxon>
        <taxon>Spermatophyta</taxon>
        <taxon>Magnoliopsida</taxon>
        <taxon>eudicotyledons</taxon>
        <taxon>Gunneridae</taxon>
        <taxon>Pentapetalae</taxon>
        <taxon>rosids</taxon>
        <taxon>fabids</taxon>
        <taxon>Rosales</taxon>
        <taxon>Rosaceae</taxon>
        <taxon>Amygdaloideae</taxon>
        <taxon>Maleae</taxon>
        <taxon>Pyrus</taxon>
    </lineage>
</organism>
<gene>
    <name evidence="1" type="ORF">D8674_039954</name>
</gene>
<reference evidence="1 2" key="2">
    <citation type="submission" date="2019-11" db="EMBL/GenBank/DDBJ databases">
        <title>A de novo genome assembly of a pear dwarfing rootstock.</title>
        <authorList>
            <person name="Wang F."/>
            <person name="Wang J."/>
            <person name="Li S."/>
            <person name="Zhang Y."/>
            <person name="Fang M."/>
            <person name="Ma L."/>
            <person name="Zhao Y."/>
            <person name="Jiang S."/>
        </authorList>
    </citation>
    <scope>NUCLEOTIDE SEQUENCE [LARGE SCALE GENOMIC DNA]</scope>
    <source>
        <strain evidence="1">S2</strain>
        <tissue evidence="1">Leaf</tissue>
    </source>
</reference>
<keyword evidence="2" id="KW-1185">Reference proteome</keyword>
<reference evidence="1 2" key="1">
    <citation type="submission" date="2019-09" db="EMBL/GenBank/DDBJ databases">
        <authorList>
            <person name="Ou C."/>
        </authorList>
    </citation>
    <scope>NUCLEOTIDE SEQUENCE [LARGE SCALE GENOMIC DNA]</scope>
    <source>
        <strain evidence="1">S2</strain>
        <tissue evidence="1">Leaf</tissue>
    </source>
</reference>
<name>A0A5N5FSR2_9ROSA</name>
<dbReference type="EMBL" id="SMOL01000626">
    <property type="protein sequence ID" value="KAB2604410.1"/>
    <property type="molecule type" value="Genomic_DNA"/>
</dbReference>
<comment type="caution">
    <text evidence="1">The sequence shown here is derived from an EMBL/GenBank/DDBJ whole genome shotgun (WGS) entry which is preliminary data.</text>
</comment>
<evidence type="ECO:0000313" key="1">
    <source>
        <dbReference type="EMBL" id="KAB2604410.1"/>
    </source>
</evidence>
<dbReference type="Proteomes" id="UP000327157">
    <property type="component" value="Unassembled WGS sequence"/>
</dbReference>